<feature type="domain" description="FAD-dependent oxidoreductase 2 FAD-binding" evidence="13">
    <location>
        <begin position="6"/>
        <end position="392"/>
    </location>
</feature>
<evidence type="ECO:0000256" key="1">
    <source>
        <dbReference type="ARBA" id="ARBA00001974"/>
    </source>
</evidence>
<dbReference type="InterPro" id="IPR027477">
    <property type="entry name" value="Succ_DH/fumarate_Rdtase_cat_sf"/>
</dbReference>
<dbReference type="InterPro" id="IPR036188">
    <property type="entry name" value="FAD/NAD-bd_sf"/>
</dbReference>
<dbReference type="OrthoDB" id="9806724at2"/>
<evidence type="ECO:0000256" key="3">
    <source>
        <dbReference type="ARBA" id="ARBA00008562"/>
    </source>
</evidence>
<comment type="pathway">
    <text evidence="2 12">Cofactor biosynthesis; NAD(+) biosynthesis; iminoaspartate from L-aspartate (oxidase route): step 1/1.</text>
</comment>
<evidence type="ECO:0000256" key="12">
    <source>
        <dbReference type="RuleBase" id="RU362049"/>
    </source>
</evidence>
<comment type="subcellular location">
    <subcellularLocation>
        <location evidence="12">Cytoplasm</location>
    </subcellularLocation>
</comment>
<dbReference type="Gene3D" id="1.20.58.100">
    <property type="entry name" value="Fumarate reductase/succinate dehydrogenase flavoprotein-like, C-terminal domain"/>
    <property type="match status" value="1"/>
</dbReference>
<dbReference type="SUPFAM" id="SSF56425">
    <property type="entry name" value="Succinate dehydrogenase/fumarate reductase flavoprotein, catalytic domain"/>
    <property type="match status" value="1"/>
</dbReference>
<evidence type="ECO:0000256" key="9">
    <source>
        <dbReference type="ARBA" id="ARBA00048305"/>
    </source>
</evidence>
<dbReference type="EMBL" id="MQWD01000001">
    <property type="protein sequence ID" value="PAP77682.1"/>
    <property type="molecule type" value="Genomic_DNA"/>
</dbReference>
<dbReference type="EC" id="1.4.3.16" evidence="4 10"/>
<dbReference type="GO" id="GO:0005737">
    <property type="term" value="C:cytoplasm"/>
    <property type="evidence" value="ECO:0007669"/>
    <property type="project" value="UniProtKB-SubCell"/>
</dbReference>
<dbReference type="PANTHER" id="PTHR42716:SF2">
    <property type="entry name" value="L-ASPARTATE OXIDASE, CHLOROPLASTIC"/>
    <property type="match status" value="1"/>
</dbReference>
<feature type="active site" description="Proton acceptor" evidence="11">
    <location>
        <position position="290"/>
    </location>
</feature>
<evidence type="ECO:0000256" key="5">
    <source>
        <dbReference type="ARBA" id="ARBA00022630"/>
    </source>
</evidence>
<name>A0A271J2G4_9BACT</name>
<dbReference type="PANTHER" id="PTHR42716">
    <property type="entry name" value="L-ASPARTATE OXIDASE"/>
    <property type="match status" value="1"/>
</dbReference>
<dbReference type="RefSeq" id="WP_095511350.1">
    <property type="nucleotide sequence ID" value="NZ_MQWD01000001.1"/>
</dbReference>
<keyword evidence="16" id="KW-1185">Reference proteome</keyword>
<proteinExistence type="inferred from homology"/>
<dbReference type="InterPro" id="IPR005288">
    <property type="entry name" value="NadB"/>
</dbReference>
<reference evidence="15 16" key="1">
    <citation type="submission" date="2016-11" db="EMBL/GenBank/DDBJ databases">
        <title>Study of marine rhodopsin-containing bacteria.</title>
        <authorList>
            <person name="Yoshizawa S."/>
            <person name="Kumagai Y."/>
            <person name="Kogure K."/>
        </authorList>
    </citation>
    <scope>NUCLEOTIDE SEQUENCE [LARGE SCALE GENOMIC DNA]</scope>
    <source>
        <strain evidence="15 16">SAORIC-28</strain>
    </source>
</reference>
<dbReference type="PIRSF" id="PIRSF000171">
    <property type="entry name" value="SDHA_APRA_LASPO"/>
    <property type="match status" value="1"/>
</dbReference>
<dbReference type="NCBIfam" id="TIGR00551">
    <property type="entry name" value="nadB"/>
    <property type="match status" value="1"/>
</dbReference>
<comment type="catalytic activity">
    <reaction evidence="9">
        <text>L-aspartate + O2 = iminosuccinate + H2O2</text>
        <dbReference type="Rhea" id="RHEA:25876"/>
        <dbReference type="ChEBI" id="CHEBI:15379"/>
        <dbReference type="ChEBI" id="CHEBI:16240"/>
        <dbReference type="ChEBI" id="CHEBI:29991"/>
        <dbReference type="ChEBI" id="CHEBI:77875"/>
        <dbReference type="EC" id="1.4.3.16"/>
    </reaction>
    <physiologicalReaction direction="left-to-right" evidence="9">
        <dbReference type="Rhea" id="RHEA:25877"/>
    </physiologicalReaction>
</comment>
<dbReference type="PRINTS" id="PR00368">
    <property type="entry name" value="FADPNR"/>
</dbReference>
<comment type="cofactor">
    <cofactor evidence="1 12">
        <name>FAD</name>
        <dbReference type="ChEBI" id="CHEBI:57692"/>
    </cofactor>
</comment>
<evidence type="ECO:0000313" key="16">
    <source>
        <dbReference type="Proteomes" id="UP000216339"/>
    </source>
</evidence>
<dbReference type="Gene3D" id="3.90.700.10">
    <property type="entry name" value="Succinate dehydrogenase/fumarate reductase flavoprotein, catalytic domain"/>
    <property type="match status" value="1"/>
</dbReference>
<evidence type="ECO:0000259" key="13">
    <source>
        <dbReference type="Pfam" id="PF00890"/>
    </source>
</evidence>
<evidence type="ECO:0000256" key="2">
    <source>
        <dbReference type="ARBA" id="ARBA00004950"/>
    </source>
</evidence>
<evidence type="ECO:0000259" key="14">
    <source>
        <dbReference type="Pfam" id="PF02910"/>
    </source>
</evidence>
<dbReference type="Proteomes" id="UP000216339">
    <property type="component" value="Unassembled WGS sequence"/>
</dbReference>
<feature type="domain" description="Fumarate reductase/succinate dehydrogenase flavoprotein-like C-terminal" evidence="14">
    <location>
        <begin position="440"/>
        <end position="525"/>
    </location>
</feature>
<gene>
    <name evidence="15" type="ORF">BSZ37_15150</name>
</gene>
<comment type="similarity">
    <text evidence="3 12">Belongs to the FAD-dependent oxidoreductase 2 family. NadB subfamily.</text>
</comment>
<protein>
    <recommendedName>
        <fullName evidence="4 10">L-aspartate oxidase</fullName>
        <ecNumber evidence="4 10">1.4.3.16</ecNumber>
    </recommendedName>
</protein>
<dbReference type="PRINTS" id="PR00411">
    <property type="entry name" value="PNDRDTASEI"/>
</dbReference>
<keyword evidence="5 12" id="KW-0285">Flavoprotein</keyword>
<evidence type="ECO:0000313" key="15">
    <source>
        <dbReference type="EMBL" id="PAP77682.1"/>
    </source>
</evidence>
<dbReference type="AlphaFoldDB" id="A0A271J2G4"/>
<dbReference type="InterPro" id="IPR015939">
    <property type="entry name" value="Fum_Rdtase/Succ_DH_flav-like_C"/>
</dbReference>
<comment type="function">
    <text evidence="12">Catalyzes the oxidation of L-aspartate to iminoaspartate.</text>
</comment>
<evidence type="ECO:0000256" key="7">
    <source>
        <dbReference type="ARBA" id="ARBA00022827"/>
    </source>
</evidence>
<keyword evidence="6 12" id="KW-0662">Pyridine nucleotide biosynthesis</keyword>
<evidence type="ECO:0000256" key="6">
    <source>
        <dbReference type="ARBA" id="ARBA00022642"/>
    </source>
</evidence>
<dbReference type="InterPro" id="IPR003953">
    <property type="entry name" value="FAD-dep_OxRdtase_2_FAD-bd"/>
</dbReference>
<evidence type="ECO:0000256" key="8">
    <source>
        <dbReference type="ARBA" id="ARBA00023002"/>
    </source>
</evidence>
<dbReference type="UniPathway" id="UPA00253">
    <property type="reaction ID" value="UER00326"/>
</dbReference>
<dbReference type="Pfam" id="PF02910">
    <property type="entry name" value="Succ_DH_flav_C"/>
    <property type="match status" value="1"/>
</dbReference>
<sequence length="543" mass="59142">MRDRYDFLVIGSGVAGLSFALRAAAHGTVCVVTKKESAESNTNYAQGGIAAVMDPDDDVEDHVQDTLVAGAGLCHEDVVRMVVEEGPERIRDLIDLGAQFDRDPDGDLHLGREGGHSADRIVHAEDMTGREVERALLTAVRRSANITVLEYHYAVNLLTEHQLGEETAPGDDLHCFGAYVLDSQTGVVHTVLAKATLLAAGGAGQVYQHTTNPTVATGDGIAMAYRARAVVANMEFIQFHPTSLYLPGADFDGRSFLITEAVRGDGGLLTNLAGERFMPAYDEREELAPRDVVARAIDDQMKKRGDDHVWLDISHKDSDAILAHFPNIQETLLEHGLDMTAGPIPVVPAAHYTCGGVVVDKEGRTSIGGLFGCGEVTCSGLHGANRLASNSILEALVYAHRAVGPARAYAEAAAHEDRIPDWDESNTENPSEWILVSHNREELRRVMQSYVGIVRSEHRLARAARRIDLIYRETEDFYQRTRISAELCELRNLAAIAHLIISCAQSRHESRGLHTMADFPETDPAQRHDTLVNAPAVSVDVSA</sequence>
<dbReference type="NCBIfam" id="NF006567">
    <property type="entry name" value="PRK09077.1"/>
    <property type="match status" value="1"/>
</dbReference>
<dbReference type="GO" id="GO:0009435">
    <property type="term" value="P:NAD+ biosynthetic process"/>
    <property type="evidence" value="ECO:0007669"/>
    <property type="project" value="UniProtKB-UniPathway"/>
</dbReference>
<evidence type="ECO:0000256" key="10">
    <source>
        <dbReference type="NCBIfam" id="TIGR00551"/>
    </source>
</evidence>
<evidence type="ECO:0000256" key="11">
    <source>
        <dbReference type="PIRSR" id="PIRSR000171-1"/>
    </source>
</evidence>
<dbReference type="GO" id="GO:0008734">
    <property type="term" value="F:L-aspartate oxidase activity"/>
    <property type="evidence" value="ECO:0007669"/>
    <property type="project" value="UniProtKB-UniRule"/>
</dbReference>
<dbReference type="InterPro" id="IPR037099">
    <property type="entry name" value="Fum_R/Succ_DH_flav-like_C_sf"/>
</dbReference>
<accession>A0A271J2G4</accession>
<dbReference type="SUPFAM" id="SSF46977">
    <property type="entry name" value="Succinate dehydrogenase/fumarate reductase flavoprotein C-terminal domain"/>
    <property type="match status" value="1"/>
</dbReference>
<dbReference type="SUPFAM" id="SSF51905">
    <property type="entry name" value="FAD/NAD(P)-binding domain"/>
    <property type="match status" value="1"/>
</dbReference>
<dbReference type="FunFam" id="1.20.58.100:FF:000002">
    <property type="entry name" value="L-aspartate oxidase"/>
    <property type="match status" value="1"/>
</dbReference>
<keyword evidence="7 12" id="KW-0274">FAD</keyword>
<evidence type="ECO:0000256" key="4">
    <source>
        <dbReference type="ARBA" id="ARBA00012173"/>
    </source>
</evidence>
<dbReference type="FunFam" id="3.90.700.10:FF:000002">
    <property type="entry name" value="L-aspartate oxidase"/>
    <property type="match status" value="1"/>
</dbReference>
<dbReference type="Gene3D" id="3.50.50.60">
    <property type="entry name" value="FAD/NAD(P)-binding domain"/>
    <property type="match status" value="1"/>
</dbReference>
<keyword evidence="8 12" id="KW-0560">Oxidoreductase</keyword>
<comment type="caution">
    <text evidence="15">The sequence shown here is derived from an EMBL/GenBank/DDBJ whole genome shotgun (WGS) entry which is preliminary data.</text>
</comment>
<dbReference type="Pfam" id="PF00890">
    <property type="entry name" value="FAD_binding_2"/>
    <property type="match status" value="1"/>
</dbReference>
<organism evidence="15 16">
    <name type="scientific">Rubrivirga marina</name>
    <dbReference type="NCBI Taxonomy" id="1196024"/>
    <lineage>
        <taxon>Bacteria</taxon>
        <taxon>Pseudomonadati</taxon>
        <taxon>Rhodothermota</taxon>
        <taxon>Rhodothermia</taxon>
        <taxon>Rhodothermales</taxon>
        <taxon>Rubricoccaceae</taxon>
        <taxon>Rubrivirga</taxon>
    </lineage>
</organism>